<dbReference type="EMBL" id="CAACVG010000220">
    <property type="protein sequence ID" value="VEN33758.1"/>
    <property type="molecule type" value="Genomic_DNA"/>
</dbReference>
<accession>A0A653BDW7</accession>
<keyword evidence="2" id="KW-1185">Reference proteome</keyword>
<organism evidence="1 2">
    <name type="scientific">Callosobruchus maculatus</name>
    <name type="common">Southern cowpea weevil</name>
    <name type="synonym">Pulse bruchid</name>
    <dbReference type="NCBI Taxonomy" id="64391"/>
    <lineage>
        <taxon>Eukaryota</taxon>
        <taxon>Metazoa</taxon>
        <taxon>Ecdysozoa</taxon>
        <taxon>Arthropoda</taxon>
        <taxon>Hexapoda</taxon>
        <taxon>Insecta</taxon>
        <taxon>Pterygota</taxon>
        <taxon>Neoptera</taxon>
        <taxon>Endopterygota</taxon>
        <taxon>Coleoptera</taxon>
        <taxon>Polyphaga</taxon>
        <taxon>Cucujiformia</taxon>
        <taxon>Chrysomeloidea</taxon>
        <taxon>Chrysomelidae</taxon>
        <taxon>Bruchinae</taxon>
        <taxon>Bruchini</taxon>
        <taxon>Callosobruchus</taxon>
    </lineage>
</organism>
<sequence length="56" mass="6289">YYCCIPIQALCACCAEKRSESSTGVAAALHSHAHFRFVRTHRLQWVKRAVVDAIDV</sequence>
<name>A0A653BDW7_CALMS</name>
<protein>
    <submittedName>
        <fullName evidence="1">Uncharacterized protein</fullName>
    </submittedName>
</protein>
<feature type="non-terminal residue" evidence="1">
    <location>
        <position position="1"/>
    </location>
</feature>
<gene>
    <name evidence="1" type="ORF">CALMAC_LOCUS193</name>
</gene>
<proteinExistence type="predicted"/>
<dbReference type="AlphaFoldDB" id="A0A653BDW7"/>
<evidence type="ECO:0000313" key="2">
    <source>
        <dbReference type="Proteomes" id="UP000410492"/>
    </source>
</evidence>
<dbReference type="Proteomes" id="UP000410492">
    <property type="component" value="Unassembled WGS sequence"/>
</dbReference>
<evidence type="ECO:0000313" key="1">
    <source>
        <dbReference type="EMBL" id="VEN33758.1"/>
    </source>
</evidence>
<reference evidence="1 2" key="1">
    <citation type="submission" date="2019-01" db="EMBL/GenBank/DDBJ databases">
        <authorList>
            <person name="Sayadi A."/>
        </authorList>
    </citation>
    <scope>NUCLEOTIDE SEQUENCE [LARGE SCALE GENOMIC DNA]</scope>
</reference>